<evidence type="ECO:0000313" key="2">
    <source>
        <dbReference type="Proteomes" id="UP000823934"/>
    </source>
</evidence>
<gene>
    <name evidence="1" type="ORF">H9889_09405</name>
</gene>
<comment type="caution">
    <text evidence="1">The sequence shown here is derived from an EMBL/GenBank/DDBJ whole genome shotgun (WGS) entry which is preliminary data.</text>
</comment>
<proteinExistence type="predicted"/>
<reference evidence="1" key="1">
    <citation type="journal article" date="2021" name="PeerJ">
        <title>Extensive microbial diversity within the chicken gut microbiome revealed by metagenomics and culture.</title>
        <authorList>
            <person name="Gilroy R."/>
            <person name="Ravi A."/>
            <person name="Getino M."/>
            <person name="Pursley I."/>
            <person name="Horton D.L."/>
            <person name="Alikhan N.F."/>
            <person name="Baker D."/>
            <person name="Gharbi K."/>
            <person name="Hall N."/>
            <person name="Watson M."/>
            <person name="Adriaenssens E.M."/>
            <person name="Foster-Nyarko E."/>
            <person name="Jarju S."/>
            <person name="Secka A."/>
            <person name="Antonio M."/>
            <person name="Oren A."/>
            <person name="Chaudhuri R.R."/>
            <person name="La Ragione R."/>
            <person name="Hildebrand F."/>
            <person name="Pallen M.J."/>
        </authorList>
    </citation>
    <scope>NUCLEOTIDE SEQUENCE</scope>
    <source>
        <strain evidence="1">CHK160-9182</strain>
    </source>
</reference>
<dbReference type="AlphaFoldDB" id="A0A9D1Q6L7"/>
<sequence>MSDLTIFVLLKADAPTLDRSSCWREIDKSMQVFDPAANHLDLFGKIYQ</sequence>
<organism evidence="1 2">
    <name type="scientific">Candidatus Ignatzschineria merdigallinarum</name>
    <dbReference type="NCBI Taxonomy" id="2838621"/>
    <lineage>
        <taxon>Bacteria</taxon>
        <taxon>Pseudomonadati</taxon>
        <taxon>Pseudomonadota</taxon>
        <taxon>Gammaproteobacteria</taxon>
        <taxon>Cardiobacteriales</taxon>
        <taxon>Ignatzschineriaceae</taxon>
        <taxon>Ignatzschineria</taxon>
    </lineage>
</organism>
<dbReference type="EMBL" id="DXHP01000202">
    <property type="protein sequence ID" value="HIW07522.1"/>
    <property type="molecule type" value="Genomic_DNA"/>
</dbReference>
<protein>
    <submittedName>
        <fullName evidence="1">Uncharacterized protein</fullName>
    </submittedName>
</protein>
<accession>A0A9D1Q6L7</accession>
<dbReference type="Proteomes" id="UP000823934">
    <property type="component" value="Unassembled WGS sequence"/>
</dbReference>
<name>A0A9D1Q6L7_9GAMM</name>
<evidence type="ECO:0000313" key="1">
    <source>
        <dbReference type="EMBL" id="HIW07522.1"/>
    </source>
</evidence>
<reference evidence="1" key="2">
    <citation type="submission" date="2021-04" db="EMBL/GenBank/DDBJ databases">
        <authorList>
            <person name="Gilroy R."/>
        </authorList>
    </citation>
    <scope>NUCLEOTIDE SEQUENCE</scope>
    <source>
        <strain evidence="1">CHK160-9182</strain>
    </source>
</reference>